<keyword evidence="2 4" id="KW-0378">Hydrolase</keyword>
<keyword evidence="5" id="KW-1185">Reference proteome</keyword>
<reference evidence="4 5" key="1">
    <citation type="submission" date="2019-07" db="EMBL/GenBank/DDBJ databases">
        <title>Sphingomonas solaris sp. nov., isolated from a solar panel from Boston, Massachusetts.</title>
        <authorList>
            <person name="Tanner K."/>
            <person name="Pascual J."/>
            <person name="Mancuso C."/>
            <person name="Pereto J."/>
            <person name="Khalil A."/>
            <person name="Vilanova C."/>
        </authorList>
    </citation>
    <scope>NUCLEOTIDE SEQUENCE [LARGE SCALE GENOMIC DNA]</scope>
    <source>
        <strain evidence="4 5">R4DWN</strain>
    </source>
</reference>
<dbReference type="SUPFAM" id="SSF53474">
    <property type="entry name" value="alpha/beta-Hydrolases"/>
    <property type="match status" value="1"/>
</dbReference>
<dbReference type="PANTHER" id="PTHR48081">
    <property type="entry name" value="AB HYDROLASE SUPERFAMILY PROTEIN C4A8.06C"/>
    <property type="match status" value="1"/>
</dbReference>
<protein>
    <submittedName>
        <fullName evidence="4">Alpha/beta hydrolase</fullName>
    </submittedName>
</protein>
<name>A0A558RBS2_9SPHN</name>
<evidence type="ECO:0000259" key="3">
    <source>
        <dbReference type="Pfam" id="PF07859"/>
    </source>
</evidence>
<dbReference type="EMBL" id="VNIM01000007">
    <property type="protein sequence ID" value="TVV76712.1"/>
    <property type="molecule type" value="Genomic_DNA"/>
</dbReference>
<organism evidence="4 5">
    <name type="scientific">Alterirhizorhabdus solaris</name>
    <dbReference type="NCBI Taxonomy" id="2529389"/>
    <lineage>
        <taxon>Bacteria</taxon>
        <taxon>Pseudomonadati</taxon>
        <taxon>Pseudomonadota</taxon>
        <taxon>Alphaproteobacteria</taxon>
        <taxon>Sphingomonadales</taxon>
        <taxon>Rhizorhabdaceae</taxon>
        <taxon>Alterirhizorhabdus</taxon>
    </lineage>
</organism>
<dbReference type="Gene3D" id="3.40.50.1820">
    <property type="entry name" value="alpha/beta hydrolase"/>
    <property type="match status" value="1"/>
</dbReference>
<comment type="similarity">
    <text evidence="1">Belongs to the 'GDXG' lipolytic enzyme family.</text>
</comment>
<evidence type="ECO:0000256" key="1">
    <source>
        <dbReference type="ARBA" id="ARBA00010515"/>
    </source>
</evidence>
<dbReference type="GO" id="GO:0004806">
    <property type="term" value="F:triacylglycerol lipase activity"/>
    <property type="evidence" value="ECO:0007669"/>
    <property type="project" value="TreeGrafter"/>
</dbReference>
<evidence type="ECO:0000313" key="4">
    <source>
        <dbReference type="EMBL" id="TVV76712.1"/>
    </source>
</evidence>
<evidence type="ECO:0000313" key="5">
    <source>
        <dbReference type="Proteomes" id="UP000318681"/>
    </source>
</evidence>
<dbReference type="AlphaFoldDB" id="A0A558RBS2"/>
<dbReference type="OrthoDB" id="9806180at2"/>
<dbReference type="RefSeq" id="WP_145148040.1">
    <property type="nucleotide sequence ID" value="NZ_VNIM01000007.1"/>
</dbReference>
<accession>A0A558RBS2</accession>
<dbReference type="InterPro" id="IPR013094">
    <property type="entry name" value="AB_hydrolase_3"/>
</dbReference>
<dbReference type="Proteomes" id="UP000318681">
    <property type="component" value="Unassembled WGS sequence"/>
</dbReference>
<sequence length="291" mass="28818">MRATSTPPPLPAEREGRPAAADLAARRQGLSAAVAAGFGRTDPLPEEICVGGVRALRFAPDGVSLGTVLHVHGGAFRIGAPEVVAPFAAALSARCGVTVVCPAYRLAPEHPFPAGINDARAVALALAADGPLILSGDSAGGGVAAAAAALATADAVPPAGLMLFSPWLDLTVSSASYAANGTSDPLFSAESAQEAAGLYLQGLDPNDPLGSPLFAPAAGFPPTLVNVGDGEVLLDDSTSFAAALRAAGVAVELQVVAGMDHVAVTRDLAAPGAAETFEALCAFVDRIVAAG</sequence>
<gene>
    <name evidence="4" type="ORF">FOY91_03135</name>
</gene>
<dbReference type="InterPro" id="IPR050300">
    <property type="entry name" value="GDXG_lipolytic_enzyme"/>
</dbReference>
<comment type="caution">
    <text evidence="4">The sequence shown here is derived from an EMBL/GenBank/DDBJ whole genome shotgun (WGS) entry which is preliminary data.</text>
</comment>
<dbReference type="Pfam" id="PF07859">
    <property type="entry name" value="Abhydrolase_3"/>
    <property type="match status" value="1"/>
</dbReference>
<feature type="domain" description="Alpha/beta hydrolase fold-3" evidence="3">
    <location>
        <begin position="68"/>
        <end position="263"/>
    </location>
</feature>
<dbReference type="PANTHER" id="PTHR48081:SF30">
    <property type="entry name" value="ACETYL-HYDROLASE LIPR-RELATED"/>
    <property type="match status" value="1"/>
</dbReference>
<proteinExistence type="inferred from homology"/>
<dbReference type="InterPro" id="IPR029058">
    <property type="entry name" value="AB_hydrolase_fold"/>
</dbReference>
<evidence type="ECO:0000256" key="2">
    <source>
        <dbReference type="ARBA" id="ARBA00022801"/>
    </source>
</evidence>